<reference evidence="1 2" key="2">
    <citation type="submission" date="2017-10" db="EMBL/GenBank/DDBJ databases">
        <title>Extensive intraspecific genome diversity in a model arbuscular mycorrhizal fungus.</title>
        <authorList>
            <person name="Chen E.C.H."/>
            <person name="Morin E."/>
            <person name="Baudet D."/>
            <person name="Noel J."/>
            <person name="Ndikumana S."/>
            <person name="Charron P."/>
            <person name="St-Onge C."/>
            <person name="Giorgi J."/>
            <person name="Grigoriev I.V."/>
            <person name="Roux C."/>
            <person name="Martin F.M."/>
            <person name="Corradi N."/>
        </authorList>
    </citation>
    <scope>NUCLEOTIDE SEQUENCE [LARGE SCALE GENOMIC DNA]</scope>
    <source>
        <strain evidence="1 2">C2</strain>
    </source>
</reference>
<dbReference type="Proteomes" id="UP000233469">
    <property type="component" value="Unassembled WGS sequence"/>
</dbReference>
<dbReference type="EMBL" id="LLXL01007353">
    <property type="protein sequence ID" value="PKK55548.1"/>
    <property type="molecule type" value="Genomic_DNA"/>
</dbReference>
<organism evidence="1 2">
    <name type="scientific">Rhizophagus irregularis</name>
    <dbReference type="NCBI Taxonomy" id="588596"/>
    <lineage>
        <taxon>Eukaryota</taxon>
        <taxon>Fungi</taxon>
        <taxon>Fungi incertae sedis</taxon>
        <taxon>Mucoromycota</taxon>
        <taxon>Glomeromycotina</taxon>
        <taxon>Glomeromycetes</taxon>
        <taxon>Glomerales</taxon>
        <taxon>Glomeraceae</taxon>
        <taxon>Rhizophagus</taxon>
    </lineage>
</organism>
<protein>
    <submittedName>
        <fullName evidence="1">Uncharacterized protein</fullName>
    </submittedName>
</protein>
<comment type="caution">
    <text evidence="1">The sequence shown here is derived from an EMBL/GenBank/DDBJ whole genome shotgun (WGS) entry which is preliminary data.</text>
</comment>
<name>A0A2N1M1M8_9GLOM</name>
<sequence length="107" mass="12403">MHVLLLKKRQQWKSKIKLSNLGIDVLTIEMYTYHQAEEGSYILTPKTLANKKCTINPDNKDLIDPNTGLPSEKYLQGALGAYFAYKDGHTKKLERIFRAEKFKPYLE</sequence>
<evidence type="ECO:0000313" key="1">
    <source>
        <dbReference type="EMBL" id="PKK55548.1"/>
    </source>
</evidence>
<proteinExistence type="predicted"/>
<accession>A0A2N1M1M8</accession>
<evidence type="ECO:0000313" key="2">
    <source>
        <dbReference type="Proteomes" id="UP000233469"/>
    </source>
</evidence>
<reference evidence="1 2" key="1">
    <citation type="submission" date="2016-04" db="EMBL/GenBank/DDBJ databases">
        <title>Genome analyses suggest a sexual origin of heterokaryosis in a supposedly ancient asexual fungus.</title>
        <authorList>
            <person name="Ropars J."/>
            <person name="Sedzielewska K."/>
            <person name="Noel J."/>
            <person name="Charron P."/>
            <person name="Farinelli L."/>
            <person name="Marton T."/>
            <person name="Kruger M."/>
            <person name="Pelin A."/>
            <person name="Brachmann A."/>
            <person name="Corradi N."/>
        </authorList>
    </citation>
    <scope>NUCLEOTIDE SEQUENCE [LARGE SCALE GENOMIC DNA]</scope>
    <source>
        <strain evidence="1 2">C2</strain>
    </source>
</reference>
<dbReference type="AlphaFoldDB" id="A0A2N1M1M8"/>
<gene>
    <name evidence="1" type="ORF">RhiirC2_802107</name>
</gene>